<evidence type="ECO:0000256" key="1">
    <source>
        <dbReference type="ARBA" id="ARBA00022741"/>
    </source>
</evidence>
<dbReference type="PROSITE" id="PS50110">
    <property type="entry name" value="RESPONSE_REGULATORY"/>
    <property type="match status" value="1"/>
</dbReference>
<keyword evidence="2" id="KW-0067">ATP-binding</keyword>
<evidence type="ECO:0000313" key="6">
    <source>
        <dbReference type="Proteomes" id="UP000614047"/>
    </source>
</evidence>
<dbReference type="Pfam" id="PF00072">
    <property type="entry name" value="Response_reg"/>
    <property type="match status" value="1"/>
</dbReference>
<dbReference type="InterPro" id="IPR011006">
    <property type="entry name" value="CheY-like_superfamily"/>
</dbReference>
<feature type="domain" description="Response regulatory" evidence="4">
    <location>
        <begin position="4"/>
        <end position="121"/>
    </location>
</feature>
<organism evidence="5 6">
    <name type="scientific">Actinomadura viridis</name>
    <dbReference type="NCBI Taxonomy" id="58110"/>
    <lineage>
        <taxon>Bacteria</taxon>
        <taxon>Bacillati</taxon>
        <taxon>Actinomycetota</taxon>
        <taxon>Actinomycetes</taxon>
        <taxon>Streptosporangiales</taxon>
        <taxon>Thermomonosporaceae</taxon>
        <taxon>Actinomadura</taxon>
    </lineage>
</organism>
<dbReference type="InterPro" id="IPR050625">
    <property type="entry name" value="ParA/MinD_ATPase"/>
</dbReference>
<dbReference type="InterPro" id="IPR027417">
    <property type="entry name" value="P-loop_NTPase"/>
</dbReference>
<keyword evidence="6" id="KW-1185">Reference proteome</keyword>
<dbReference type="Proteomes" id="UP000614047">
    <property type="component" value="Unassembled WGS sequence"/>
</dbReference>
<dbReference type="Gene3D" id="3.40.50.300">
    <property type="entry name" value="P-loop containing nucleotide triphosphate hydrolases"/>
    <property type="match status" value="1"/>
</dbReference>
<dbReference type="Pfam" id="PF13614">
    <property type="entry name" value="AAA_31"/>
    <property type="match status" value="1"/>
</dbReference>
<gene>
    <name evidence="5" type="ORF">IW256_001327</name>
</gene>
<dbReference type="RefSeq" id="WP_197010109.1">
    <property type="nucleotide sequence ID" value="NZ_BAABES010000006.1"/>
</dbReference>
<protein>
    <submittedName>
        <fullName evidence="5">Pilus assembly protein CpaE</fullName>
    </submittedName>
</protein>
<dbReference type="GO" id="GO:0016887">
    <property type="term" value="F:ATP hydrolysis activity"/>
    <property type="evidence" value="ECO:0007669"/>
    <property type="project" value="TreeGrafter"/>
</dbReference>
<accession>A0A931GPB0</accession>
<reference evidence="5" key="1">
    <citation type="submission" date="2020-11" db="EMBL/GenBank/DDBJ databases">
        <title>Sequencing the genomes of 1000 actinobacteria strains.</title>
        <authorList>
            <person name="Klenk H.-P."/>
        </authorList>
    </citation>
    <scope>NUCLEOTIDE SEQUENCE</scope>
    <source>
        <strain evidence="5">DSM 43175</strain>
    </source>
</reference>
<evidence type="ECO:0000256" key="3">
    <source>
        <dbReference type="PROSITE-ProRule" id="PRU00169"/>
    </source>
</evidence>
<dbReference type="GO" id="GO:0009898">
    <property type="term" value="C:cytoplasmic side of plasma membrane"/>
    <property type="evidence" value="ECO:0007669"/>
    <property type="project" value="TreeGrafter"/>
</dbReference>
<keyword evidence="1" id="KW-0547">Nucleotide-binding</keyword>
<dbReference type="PANTHER" id="PTHR43384:SF6">
    <property type="entry name" value="SEPTUM SITE-DETERMINING PROTEIN MIND HOMOLOG, CHLOROPLASTIC"/>
    <property type="match status" value="1"/>
</dbReference>
<dbReference type="Gene3D" id="3.40.50.2300">
    <property type="match status" value="1"/>
</dbReference>
<feature type="modified residue" description="4-aspartylphosphate" evidence="3">
    <location>
        <position position="56"/>
    </location>
</feature>
<dbReference type="GO" id="GO:0000160">
    <property type="term" value="P:phosphorelay signal transduction system"/>
    <property type="evidence" value="ECO:0007669"/>
    <property type="project" value="InterPro"/>
</dbReference>
<dbReference type="SUPFAM" id="SSF52172">
    <property type="entry name" value="CheY-like"/>
    <property type="match status" value="1"/>
</dbReference>
<sequence>MSIQILIGTADQELAGRLRTQIAELADVEVVGVETGSGDVLGIASSHQELDVVLIDEDITPQSGQELIREIAMRRPHVAAVLISERVDEDVLTRALEAGARGVLGRTPTLEELNSRLTSVAEWSRGMRRWLGANPGIDEIGGRRGRVVALAGAKGGTGATTLAVQLALTAAAAGRTVCLVDMDLQTGDIPTYLDMVHRRSIADLVGVADELSGTMLADALFVHDAGPHVLLAPSEGERAEDVTSLAARQILGVLRSRYEVVIVDCGAFMTEGSVSSVEMADQAVITVTPDLPCLRAAKRLAHLWERLRVRKPDQVSVVLTRQSRKNEIQPDFAARILGMPLLRTTVPPAFRALERAINNGALARVDDDGFRRAIAQLGEELGVLPIPTGPEGRGGLLRAKAGGT</sequence>
<proteinExistence type="predicted"/>
<dbReference type="GO" id="GO:0005829">
    <property type="term" value="C:cytosol"/>
    <property type="evidence" value="ECO:0007669"/>
    <property type="project" value="TreeGrafter"/>
</dbReference>
<dbReference type="InterPro" id="IPR001789">
    <property type="entry name" value="Sig_transdc_resp-reg_receiver"/>
</dbReference>
<dbReference type="AlphaFoldDB" id="A0A931GPB0"/>
<dbReference type="PANTHER" id="PTHR43384">
    <property type="entry name" value="SEPTUM SITE-DETERMINING PROTEIN MIND HOMOLOG, CHLOROPLASTIC-RELATED"/>
    <property type="match status" value="1"/>
</dbReference>
<keyword evidence="3" id="KW-0597">Phosphoprotein</keyword>
<comment type="caution">
    <text evidence="5">The sequence shown here is derived from an EMBL/GenBank/DDBJ whole genome shotgun (WGS) entry which is preliminary data.</text>
</comment>
<dbReference type="InterPro" id="IPR025669">
    <property type="entry name" value="AAA_dom"/>
</dbReference>
<dbReference type="GO" id="GO:0051782">
    <property type="term" value="P:negative regulation of cell division"/>
    <property type="evidence" value="ECO:0007669"/>
    <property type="project" value="TreeGrafter"/>
</dbReference>
<dbReference type="GO" id="GO:0005524">
    <property type="term" value="F:ATP binding"/>
    <property type="evidence" value="ECO:0007669"/>
    <property type="project" value="UniProtKB-KW"/>
</dbReference>
<name>A0A931GPB0_9ACTN</name>
<evidence type="ECO:0000313" key="5">
    <source>
        <dbReference type="EMBL" id="MBG6087214.1"/>
    </source>
</evidence>
<dbReference type="SUPFAM" id="SSF52540">
    <property type="entry name" value="P-loop containing nucleoside triphosphate hydrolases"/>
    <property type="match status" value="1"/>
</dbReference>
<dbReference type="EMBL" id="JADOUA010000001">
    <property type="protein sequence ID" value="MBG6087214.1"/>
    <property type="molecule type" value="Genomic_DNA"/>
</dbReference>
<evidence type="ECO:0000259" key="4">
    <source>
        <dbReference type="PROSITE" id="PS50110"/>
    </source>
</evidence>
<evidence type="ECO:0000256" key="2">
    <source>
        <dbReference type="ARBA" id="ARBA00022840"/>
    </source>
</evidence>